<proteinExistence type="predicted"/>
<sequence>MKKLPLIFGLLLIFACKGPTDETKSSNSSEDSLSTEDLLPESLMESKPVVLTLEEANNLAELPLACVNTEYPNKLGQTLENKNAMGEPHELHPAFYGCFDWHSSVHAHWSLVYLLKNFPDLQKAEAIQQALEKSLSAENIQGEVDYFNREESNSYERTYGWAWLLKLSEELKTWEDPKAKELADNLEPLTQLIVKRYKEFLPKLNYPIRVGEHTNTAFGLGFAWDYAHTVKDEVFEEAITKRAQEFYLKDDNCPVSWEPSGYDFLSPCLEEVDIMRRVLPKNAFSMWIDDFMPELKNEDFSMEVGEVSDRTDGKLVHLDGLNFSRAWVLYGLANQYPEQFGHLKSLANEHISHSFDNVAGDSYEGGHWLGTFAIYALQQAGKPKSEE</sequence>
<dbReference type="AlphaFoldDB" id="A0A1L7I005"/>
<dbReference type="OrthoDB" id="9779797at2"/>
<organism evidence="1 2">
    <name type="scientific">Christiangramia flava JLT2011</name>
    <dbReference type="NCBI Taxonomy" id="1229726"/>
    <lineage>
        <taxon>Bacteria</taxon>
        <taxon>Pseudomonadati</taxon>
        <taxon>Bacteroidota</taxon>
        <taxon>Flavobacteriia</taxon>
        <taxon>Flavobacteriales</taxon>
        <taxon>Flavobacteriaceae</taxon>
        <taxon>Christiangramia</taxon>
    </lineage>
</organism>
<dbReference type="PROSITE" id="PS51257">
    <property type="entry name" value="PROKAR_LIPOPROTEIN"/>
    <property type="match status" value="1"/>
</dbReference>
<dbReference type="Proteomes" id="UP000186230">
    <property type="component" value="Chromosome"/>
</dbReference>
<dbReference type="InterPro" id="IPR021365">
    <property type="entry name" value="DUF2891"/>
</dbReference>
<evidence type="ECO:0000313" key="2">
    <source>
        <dbReference type="Proteomes" id="UP000186230"/>
    </source>
</evidence>
<reference evidence="1 2" key="1">
    <citation type="submission" date="2016-07" db="EMBL/GenBank/DDBJ databases">
        <title>Multi-omics approach to identify versatile polysaccharide utilization systems of a marine flavobacterium Gramella flava.</title>
        <authorList>
            <person name="Tang K."/>
        </authorList>
    </citation>
    <scope>NUCLEOTIDE SEQUENCE [LARGE SCALE GENOMIC DNA]</scope>
    <source>
        <strain evidence="1 2">JLT2011</strain>
    </source>
</reference>
<gene>
    <name evidence="1" type="ORF">GRFL_0186</name>
</gene>
<accession>A0A1L7I005</accession>
<name>A0A1L7I005_9FLAO</name>
<protein>
    <submittedName>
        <fullName evidence="1">Uncharacterized protein</fullName>
    </submittedName>
</protein>
<keyword evidence="2" id="KW-1185">Reference proteome</keyword>
<dbReference type="KEGG" id="gfl:GRFL_0186"/>
<dbReference type="EMBL" id="CP016359">
    <property type="protein sequence ID" value="APU66910.1"/>
    <property type="molecule type" value="Genomic_DNA"/>
</dbReference>
<dbReference type="STRING" id="1229726.GRFL_0186"/>
<dbReference type="Pfam" id="PF11199">
    <property type="entry name" value="DUF2891"/>
    <property type="match status" value="1"/>
</dbReference>
<evidence type="ECO:0000313" key="1">
    <source>
        <dbReference type="EMBL" id="APU66910.1"/>
    </source>
</evidence>
<dbReference type="RefSeq" id="WP_083645904.1">
    <property type="nucleotide sequence ID" value="NZ_AMRU01000014.1"/>
</dbReference>